<dbReference type="SUPFAM" id="SSF54001">
    <property type="entry name" value="Cysteine proteinases"/>
    <property type="match status" value="1"/>
</dbReference>
<dbReference type="Proteomes" id="UP001151081">
    <property type="component" value="Unassembled WGS sequence"/>
</dbReference>
<organism evidence="1 2">
    <name type="scientific">Polyangium jinanense</name>
    <dbReference type="NCBI Taxonomy" id="2829994"/>
    <lineage>
        <taxon>Bacteria</taxon>
        <taxon>Pseudomonadati</taxon>
        <taxon>Myxococcota</taxon>
        <taxon>Polyangia</taxon>
        <taxon>Polyangiales</taxon>
        <taxon>Polyangiaceae</taxon>
        <taxon>Polyangium</taxon>
    </lineage>
</organism>
<comment type="caution">
    <text evidence="1">The sequence shown here is derived from an EMBL/GenBank/DDBJ whole genome shotgun (WGS) entry which is preliminary data.</text>
</comment>
<evidence type="ECO:0000313" key="1">
    <source>
        <dbReference type="EMBL" id="MDC3983192.1"/>
    </source>
</evidence>
<gene>
    <name evidence="1" type="ORF">KEG57_21955</name>
</gene>
<dbReference type="EMBL" id="JAGTJJ010000012">
    <property type="protein sequence ID" value="MDC3983192.1"/>
    <property type="molecule type" value="Genomic_DNA"/>
</dbReference>
<evidence type="ECO:0000313" key="2">
    <source>
        <dbReference type="Proteomes" id="UP001151081"/>
    </source>
</evidence>
<name>A0A9X3X402_9BACT</name>
<evidence type="ECO:0008006" key="3">
    <source>
        <dbReference type="Google" id="ProtNLM"/>
    </source>
</evidence>
<accession>A0A9X3X402</accession>
<reference evidence="1 2" key="1">
    <citation type="submission" date="2021-04" db="EMBL/GenBank/DDBJ databases">
        <title>Genome analysis of Polyangium sp.</title>
        <authorList>
            <person name="Li Y."/>
            <person name="Wang J."/>
        </authorList>
    </citation>
    <scope>NUCLEOTIDE SEQUENCE [LARGE SCALE GENOMIC DNA]</scope>
    <source>
        <strain evidence="1 2">SDU14</strain>
    </source>
</reference>
<dbReference type="AlphaFoldDB" id="A0A9X3X402"/>
<dbReference type="RefSeq" id="WP_272421011.1">
    <property type="nucleotide sequence ID" value="NZ_JAGTJJ010000012.1"/>
</dbReference>
<sequence length="355" mass="38074">MANRVTDLRSVAAILFSFALPGCILDAKGAPEPPEDEAIDSISQAMSACGASSTFKFSTSGDITTAHIGGDDVAWFTQGAYTVRMTGPPRTFDAGEAVPRITTTTWIRTLDTPFDAAATSSQDLRAWLNAARAANCATGTPDILAIAFEYTEGTTKDAGYEFGADFHDYLGIDWDPPDADPRAANPAQLGKLDCSGYMRLVFGERTNFVHDGVRARIPLSLHETGGAIPRTSREQYRSGPGKILVPFRTEPPGAAPFHGEPTAEELAAIEIGDLVFFDTDCQYDVETPSCGTDWTTISHVGLYVGEDADGDRRFISSRIVADGPTIANTGGFSIFNATPGVPHAYPAWFRAARRF</sequence>
<dbReference type="InterPro" id="IPR038765">
    <property type="entry name" value="Papain-like_cys_pep_sf"/>
</dbReference>
<proteinExistence type="predicted"/>
<dbReference type="Gene3D" id="3.90.1720.10">
    <property type="entry name" value="endopeptidase domain like (from Nostoc punctiforme)"/>
    <property type="match status" value="1"/>
</dbReference>
<protein>
    <recommendedName>
        <fullName evidence="3">NlpC/P60 domain-containing protein</fullName>
    </recommendedName>
</protein>
<keyword evidence="2" id="KW-1185">Reference proteome</keyword>